<evidence type="ECO:0000256" key="1">
    <source>
        <dbReference type="SAM" id="Phobius"/>
    </source>
</evidence>
<keyword evidence="1" id="KW-1133">Transmembrane helix</keyword>
<name>F9DS67_9BACL</name>
<feature type="transmembrane region" description="Helical" evidence="1">
    <location>
        <begin position="21"/>
        <end position="39"/>
    </location>
</feature>
<dbReference type="Proteomes" id="UP000005316">
    <property type="component" value="Unassembled WGS sequence"/>
</dbReference>
<gene>
    <name evidence="2" type="ORF">HMPREF9372_1647</name>
</gene>
<dbReference type="EMBL" id="AFPZ01000046">
    <property type="protein sequence ID" value="EGQ26367.1"/>
    <property type="molecule type" value="Genomic_DNA"/>
</dbReference>
<evidence type="ECO:0000313" key="2">
    <source>
        <dbReference type="EMBL" id="EGQ26367.1"/>
    </source>
</evidence>
<dbReference type="AlphaFoldDB" id="F9DS67"/>
<accession>F9DS67</accession>
<reference evidence="2 3" key="1">
    <citation type="submission" date="2011-04" db="EMBL/GenBank/DDBJ databases">
        <authorList>
            <person name="Muzny D."/>
            <person name="Qin X."/>
            <person name="Deng J."/>
            <person name="Jiang H."/>
            <person name="Liu Y."/>
            <person name="Qu J."/>
            <person name="Song X.-Z."/>
            <person name="Zhang L."/>
            <person name="Thornton R."/>
            <person name="Coyle M."/>
            <person name="Francisco L."/>
            <person name="Jackson L."/>
            <person name="Javaid M."/>
            <person name="Korchina V."/>
            <person name="Kovar C."/>
            <person name="Mata R."/>
            <person name="Mathew T."/>
            <person name="Ngo R."/>
            <person name="Nguyen L."/>
            <person name="Nguyen N."/>
            <person name="Okwuonu G."/>
            <person name="Ongeri F."/>
            <person name="Pham C."/>
            <person name="Simmons D."/>
            <person name="Wilczek-Boney K."/>
            <person name="Hale W."/>
            <person name="Jakkamsetti A."/>
            <person name="Pham P."/>
            <person name="Ruth R."/>
            <person name="San Lucas F."/>
            <person name="Warren J."/>
            <person name="Zhang J."/>
            <person name="Zhao Z."/>
            <person name="Zhou C."/>
            <person name="Zhu D."/>
            <person name="Lee S."/>
            <person name="Bess C."/>
            <person name="Blankenburg K."/>
            <person name="Forbes L."/>
            <person name="Fu Q."/>
            <person name="Gubbala S."/>
            <person name="Hirani K."/>
            <person name="Jayaseelan J.C."/>
            <person name="Lara F."/>
            <person name="Munidasa M."/>
            <person name="Palculict T."/>
            <person name="Patil S."/>
            <person name="Pu L.-L."/>
            <person name="Saada N."/>
            <person name="Tang L."/>
            <person name="Weissenberger G."/>
            <person name="Zhu Y."/>
            <person name="Hemphill L."/>
            <person name="Shang Y."/>
            <person name="Youmans B."/>
            <person name="Ayvaz T."/>
            <person name="Ross M."/>
            <person name="Santibanez J."/>
            <person name="Aqrawi P."/>
            <person name="Gross S."/>
            <person name="Joshi V."/>
            <person name="Fowler G."/>
            <person name="Nazareth L."/>
            <person name="Reid J."/>
            <person name="Worley K."/>
            <person name="Petrosino J."/>
            <person name="Highlander S."/>
            <person name="Gibbs R."/>
        </authorList>
    </citation>
    <scope>NUCLEOTIDE SEQUENCE [LARGE SCALE GENOMIC DNA]</scope>
    <source>
        <strain evidence="2 3">2681</strain>
    </source>
</reference>
<sequence length="66" mass="7664">MTKKNNKMGMFVSFKRVNNCIGLNIVLNISKVSMSYLYLKKINPFNYPAALVKERILARSSYIELF</sequence>
<proteinExistence type="predicted"/>
<comment type="caution">
    <text evidence="2">The sequence shown here is derived from an EMBL/GenBank/DDBJ whole genome shotgun (WGS) entry which is preliminary data.</text>
</comment>
<dbReference type="HOGENOM" id="CLU_2829068_0_0_9"/>
<evidence type="ECO:0000313" key="3">
    <source>
        <dbReference type="Proteomes" id="UP000005316"/>
    </source>
</evidence>
<keyword evidence="1" id="KW-0472">Membrane</keyword>
<organism evidence="2 3">
    <name type="scientific">Sporosarcina newyorkensis 2681</name>
    <dbReference type="NCBI Taxonomy" id="1027292"/>
    <lineage>
        <taxon>Bacteria</taxon>
        <taxon>Bacillati</taxon>
        <taxon>Bacillota</taxon>
        <taxon>Bacilli</taxon>
        <taxon>Bacillales</taxon>
        <taxon>Caryophanaceae</taxon>
        <taxon>Sporosarcina</taxon>
    </lineage>
</organism>
<protein>
    <submittedName>
        <fullName evidence="2">Uncharacterized protein</fullName>
    </submittedName>
</protein>
<keyword evidence="1" id="KW-0812">Transmembrane</keyword>